<dbReference type="EMBL" id="CAMGYJ010000003">
    <property type="protein sequence ID" value="CAI0390756.1"/>
    <property type="molecule type" value="Genomic_DNA"/>
</dbReference>
<dbReference type="Proteomes" id="UP001154282">
    <property type="component" value="Unassembled WGS sequence"/>
</dbReference>
<gene>
    <name evidence="2" type="ORF">LITE_LOCUS6863</name>
</gene>
<reference evidence="2" key="1">
    <citation type="submission" date="2022-08" db="EMBL/GenBank/DDBJ databases">
        <authorList>
            <person name="Gutierrez-Valencia J."/>
        </authorList>
    </citation>
    <scope>NUCLEOTIDE SEQUENCE</scope>
</reference>
<dbReference type="PANTHER" id="PTHR33052">
    <property type="entry name" value="DUF4228 DOMAIN PROTEIN-RELATED"/>
    <property type="match status" value="1"/>
</dbReference>
<dbReference type="InterPro" id="IPR025322">
    <property type="entry name" value="PADRE_dom"/>
</dbReference>
<name>A0AAV0HZR6_9ROSI</name>
<protein>
    <submittedName>
        <fullName evidence="2">Uncharacterized protein</fullName>
    </submittedName>
</protein>
<organism evidence="2 3">
    <name type="scientific">Linum tenue</name>
    <dbReference type="NCBI Taxonomy" id="586396"/>
    <lineage>
        <taxon>Eukaryota</taxon>
        <taxon>Viridiplantae</taxon>
        <taxon>Streptophyta</taxon>
        <taxon>Embryophyta</taxon>
        <taxon>Tracheophyta</taxon>
        <taxon>Spermatophyta</taxon>
        <taxon>Magnoliopsida</taxon>
        <taxon>eudicotyledons</taxon>
        <taxon>Gunneridae</taxon>
        <taxon>Pentapetalae</taxon>
        <taxon>rosids</taxon>
        <taxon>fabids</taxon>
        <taxon>Malpighiales</taxon>
        <taxon>Linaceae</taxon>
        <taxon>Linum</taxon>
    </lineage>
</organism>
<dbReference type="Pfam" id="PF14009">
    <property type="entry name" value="PADRE"/>
    <property type="match status" value="1"/>
</dbReference>
<accession>A0AAV0HZR6</accession>
<feature type="non-terminal residue" evidence="2">
    <location>
        <position position="1"/>
    </location>
</feature>
<feature type="compositionally biased region" description="Basic residues" evidence="1">
    <location>
        <begin position="201"/>
        <end position="211"/>
    </location>
</feature>
<keyword evidence="3" id="KW-1185">Reference proteome</keyword>
<evidence type="ECO:0000256" key="1">
    <source>
        <dbReference type="SAM" id="MobiDB-lite"/>
    </source>
</evidence>
<evidence type="ECO:0000313" key="3">
    <source>
        <dbReference type="Proteomes" id="UP001154282"/>
    </source>
</evidence>
<proteinExistence type="predicted"/>
<feature type="region of interest" description="Disordered" evidence="1">
    <location>
        <begin position="193"/>
        <end position="217"/>
    </location>
</feature>
<sequence>RQHSSSWSTVHPKGIVERLTRPTRASEVLKRYPRHCVTRPDVFLNPWIAVHPDSLLKLGCVFYVIPYLTIDRLLKQHSPNLAATLFFFHRPAPAKGIYGLFHGDDRFRSARQAQIREIEGRLPEIIGADSPQIWRPATALSYYKKDAESSEPVESRGDSSFSINIDLFSGGVHRRHRRVSGGGGCGAELDCSSFSSSSGSKKLKPCLRKSSSRSGSRGLDITTLKQLLLAYKLQSLYLSR</sequence>
<evidence type="ECO:0000313" key="2">
    <source>
        <dbReference type="EMBL" id="CAI0390756.1"/>
    </source>
</evidence>
<dbReference type="AlphaFoldDB" id="A0AAV0HZR6"/>
<comment type="caution">
    <text evidence="2">The sequence shown here is derived from an EMBL/GenBank/DDBJ whole genome shotgun (WGS) entry which is preliminary data.</text>
</comment>